<evidence type="ECO:0000313" key="2">
    <source>
        <dbReference type="Proteomes" id="UP001558613"/>
    </source>
</evidence>
<feature type="non-terminal residue" evidence="1">
    <location>
        <position position="12"/>
    </location>
</feature>
<sequence>MRKRHGLQSFSV</sequence>
<keyword evidence="2" id="KW-1185">Reference proteome</keyword>
<gene>
    <name evidence="1" type="ORF">QQF64_022442</name>
</gene>
<name>A0ABR3L4K5_9TELE</name>
<reference evidence="1 2" key="1">
    <citation type="submission" date="2023-09" db="EMBL/GenBank/DDBJ databases">
        <authorList>
            <person name="Wang M."/>
        </authorList>
    </citation>
    <scope>NUCLEOTIDE SEQUENCE [LARGE SCALE GENOMIC DNA]</scope>
    <source>
        <strain evidence="1">GT-2023</strain>
        <tissue evidence="1">Liver</tissue>
    </source>
</reference>
<protein>
    <submittedName>
        <fullName evidence="1">Uncharacterized protein</fullName>
    </submittedName>
</protein>
<dbReference type="EMBL" id="JAYMGO010000025">
    <property type="protein sequence ID" value="KAL1247066.1"/>
    <property type="molecule type" value="Genomic_DNA"/>
</dbReference>
<proteinExistence type="predicted"/>
<dbReference type="Proteomes" id="UP001558613">
    <property type="component" value="Unassembled WGS sequence"/>
</dbReference>
<comment type="caution">
    <text evidence="1">The sequence shown here is derived from an EMBL/GenBank/DDBJ whole genome shotgun (WGS) entry which is preliminary data.</text>
</comment>
<accession>A0ABR3L4K5</accession>
<organism evidence="1 2">
    <name type="scientific">Cirrhinus molitorella</name>
    <name type="common">mud carp</name>
    <dbReference type="NCBI Taxonomy" id="172907"/>
    <lineage>
        <taxon>Eukaryota</taxon>
        <taxon>Metazoa</taxon>
        <taxon>Chordata</taxon>
        <taxon>Craniata</taxon>
        <taxon>Vertebrata</taxon>
        <taxon>Euteleostomi</taxon>
        <taxon>Actinopterygii</taxon>
        <taxon>Neopterygii</taxon>
        <taxon>Teleostei</taxon>
        <taxon>Ostariophysi</taxon>
        <taxon>Cypriniformes</taxon>
        <taxon>Cyprinidae</taxon>
        <taxon>Labeoninae</taxon>
        <taxon>Labeonini</taxon>
        <taxon>Cirrhinus</taxon>
    </lineage>
</organism>
<evidence type="ECO:0000313" key="1">
    <source>
        <dbReference type="EMBL" id="KAL1247066.1"/>
    </source>
</evidence>